<keyword evidence="3" id="KW-0808">Transferase</keyword>
<gene>
    <name evidence="9" type="ORF">DFR28_10453</name>
</gene>
<evidence type="ECO:0000256" key="7">
    <source>
        <dbReference type="ARBA" id="ARBA00022840"/>
    </source>
</evidence>
<sequence length="332" mass="36208">MLTLDNKFHRIGAGLSVPSNPQGIRQPQWIKRNKSLAESLRISPQIFLDDDGLNILSGRKILPGSNPVAQAYAGHQFGKFNPFLGDGRSVLLGELATAVGSIDLALKGSGKTPFTFSSHGRATLSCCLHEYSISEQLAAHGIPTTRCLSIIAGSDQLYQNGRSERVGVLARTAPSFVRFGSFEACYFRRDIAALTTLADYVIKHHFPNLLVDSTNPQTKYALFFQEVVTRTATLIASWQNTGFVHGMMNTDNLSIVGVTLDLGSSQFIEPRDDSYVASAIDHTGRYAFGAQPVVGLWSCNVLAKALSPLVAEEKLTQSLMKYEANFLKHLNS</sequence>
<keyword evidence="10" id="KW-1185">Reference proteome</keyword>
<organism evidence="9 10">
    <name type="scientific">Arenicella xantha</name>
    <dbReference type="NCBI Taxonomy" id="644221"/>
    <lineage>
        <taxon>Bacteria</taxon>
        <taxon>Pseudomonadati</taxon>
        <taxon>Pseudomonadota</taxon>
        <taxon>Gammaproteobacteria</taxon>
        <taxon>Arenicellales</taxon>
        <taxon>Arenicellaceae</taxon>
        <taxon>Arenicella</taxon>
    </lineage>
</organism>
<dbReference type="GO" id="GO:0005524">
    <property type="term" value="F:ATP binding"/>
    <property type="evidence" value="ECO:0007669"/>
    <property type="project" value="UniProtKB-KW"/>
</dbReference>
<keyword evidence="5" id="KW-0479">Metal-binding</keyword>
<dbReference type="GO" id="GO:0046872">
    <property type="term" value="F:metal ion binding"/>
    <property type="evidence" value="ECO:0007669"/>
    <property type="project" value="UniProtKB-KW"/>
</dbReference>
<keyword evidence="4" id="KW-0548">Nucleotidyltransferase</keyword>
<keyword evidence="8" id="KW-0460">Magnesium</keyword>
<dbReference type="InterPro" id="IPR003846">
    <property type="entry name" value="SelO"/>
</dbReference>
<keyword evidence="7" id="KW-0067">ATP-binding</keyword>
<dbReference type="OrthoDB" id="9776281at2"/>
<name>A0A395JGQ3_9GAMM</name>
<evidence type="ECO:0000256" key="1">
    <source>
        <dbReference type="ARBA" id="ARBA00001946"/>
    </source>
</evidence>
<evidence type="ECO:0000256" key="8">
    <source>
        <dbReference type="ARBA" id="ARBA00022842"/>
    </source>
</evidence>
<evidence type="ECO:0000256" key="3">
    <source>
        <dbReference type="ARBA" id="ARBA00022679"/>
    </source>
</evidence>
<dbReference type="Pfam" id="PF02696">
    <property type="entry name" value="SelO"/>
    <property type="match status" value="1"/>
</dbReference>
<accession>A0A395JGQ3</accession>
<evidence type="ECO:0000256" key="4">
    <source>
        <dbReference type="ARBA" id="ARBA00022695"/>
    </source>
</evidence>
<dbReference type="AlphaFoldDB" id="A0A395JGQ3"/>
<dbReference type="EMBL" id="QNRT01000004">
    <property type="protein sequence ID" value="RBP49127.1"/>
    <property type="molecule type" value="Genomic_DNA"/>
</dbReference>
<dbReference type="GO" id="GO:0070733">
    <property type="term" value="F:AMPylase activity"/>
    <property type="evidence" value="ECO:0007669"/>
    <property type="project" value="TreeGrafter"/>
</dbReference>
<dbReference type="PANTHER" id="PTHR32057:SF14">
    <property type="entry name" value="PROTEIN ADENYLYLTRANSFERASE SELO, MITOCHONDRIAL"/>
    <property type="match status" value="1"/>
</dbReference>
<evidence type="ECO:0000313" key="10">
    <source>
        <dbReference type="Proteomes" id="UP000253083"/>
    </source>
</evidence>
<comment type="cofactor">
    <cofactor evidence="1">
        <name>Mg(2+)</name>
        <dbReference type="ChEBI" id="CHEBI:18420"/>
    </cofactor>
</comment>
<dbReference type="InParanoid" id="A0A395JGQ3"/>
<dbReference type="Proteomes" id="UP000253083">
    <property type="component" value="Unassembled WGS sequence"/>
</dbReference>
<dbReference type="PANTHER" id="PTHR32057">
    <property type="entry name" value="PROTEIN ADENYLYLTRANSFERASE SELO, MITOCHONDRIAL"/>
    <property type="match status" value="1"/>
</dbReference>
<evidence type="ECO:0000256" key="6">
    <source>
        <dbReference type="ARBA" id="ARBA00022741"/>
    </source>
</evidence>
<evidence type="ECO:0000256" key="5">
    <source>
        <dbReference type="ARBA" id="ARBA00022723"/>
    </source>
</evidence>
<proteinExistence type="inferred from homology"/>
<protein>
    <submittedName>
        <fullName evidence="9">YdiU/UPF0061 family uncharacterized protein</fullName>
    </submittedName>
</protein>
<evidence type="ECO:0000313" key="9">
    <source>
        <dbReference type="EMBL" id="RBP49127.1"/>
    </source>
</evidence>
<comment type="caution">
    <text evidence="9">The sequence shown here is derived from an EMBL/GenBank/DDBJ whole genome shotgun (WGS) entry which is preliminary data.</text>
</comment>
<keyword evidence="6" id="KW-0547">Nucleotide-binding</keyword>
<comment type="similarity">
    <text evidence="2">Belongs to the SELO family.</text>
</comment>
<reference evidence="9 10" key="1">
    <citation type="submission" date="2018-06" db="EMBL/GenBank/DDBJ databases">
        <title>Genomic Encyclopedia of Type Strains, Phase IV (KMG-IV): sequencing the most valuable type-strain genomes for metagenomic binning, comparative biology and taxonomic classification.</title>
        <authorList>
            <person name="Goeker M."/>
        </authorList>
    </citation>
    <scope>NUCLEOTIDE SEQUENCE [LARGE SCALE GENOMIC DNA]</scope>
    <source>
        <strain evidence="9 10">DSM 24032</strain>
    </source>
</reference>
<dbReference type="RefSeq" id="WP_113954996.1">
    <property type="nucleotide sequence ID" value="NZ_QNRT01000004.1"/>
</dbReference>
<evidence type="ECO:0000256" key="2">
    <source>
        <dbReference type="ARBA" id="ARBA00009747"/>
    </source>
</evidence>